<dbReference type="Proteomes" id="UP000654075">
    <property type="component" value="Unassembled WGS sequence"/>
</dbReference>
<gene>
    <name evidence="3" type="ORF">PGLA1383_LOCUS56436</name>
</gene>
<feature type="chain" id="PRO_5032300743" evidence="2">
    <location>
        <begin position="43"/>
        <end position="67"/>
    </location>
</feature>
<evidence type="ECO:0000313" key="3">
    <source>
        <dbReference type="EMBL" id="CAE8641852.1"/>
    </source>
</evidence>
<accession>A0A813HVW0</accession>
<name>A0A813HVW0_POLGL</name>
<dbReference type="EMBL" id="CAJNNV010033034">
    <property type="protein sequence ID" value="CAE8641852.1"/>
    <property type="molecule type" value="Genomic_DNA"/>
</dbReference>
<keyword evidence="2" id="KW-0732">Signal</keyword>
<evidence type="ECO:0000313" key="4">
    <source>
        <dbReference type="Proteomes" id="UP000654075"/>
    </source>
</evidence>
<proteinExistence type="predicted"/>
<dbReference type="AlphaFoldDB" id="A0A813HVW0"/>
<keyword evidence="4" id="KW-1185">Reference proteome</keyword>
<sequence>IANWSWSEEEPGMPASSRGMPRARHCLLFVALFLDLSLYAGGQDGYVSLSAFERILQGDTGQPEDPL</sequence>
<evidence type="ECO:0000256" key="1">
    <source>
        <dbReference type="SAM" id="MobiDB-lite"/>
    </source>
</evidence>
<protein>
    <submittedName>
        <fullName evidence="3">Uncharacterized protein</fullName>
    </submittedName>
</protein>
<feature type="non-terminal residue" evidence="3">
    <location>
        <position position="67"/>
    </location>
</feature>
<feature type="region of interest" description="Disordered" evidence="1">
    <location>
        <begin position="1"/>
        <end position="20"/>
    </location>
</feature>
<organism evidence="3 4">
    <name type="scientific">Polarella glacialis</name>
    <name type="common">Dinoflagellate</name>
    <dbReference type="NCBI Taxonomy" id="89957"/>
    <lineage>
        <taxon>Eukaryota</taxon>
        <taxon>Sar</taxon>
        <taxon>Alveolata</taxon>
        <taxon>Dinophyceae</taxon>
        <taxon>Suessiales</taxon>
        <taxon>Suessiaceae</taxon>
        <taxon>Polarella</taxon>
    </lineage>
</organism>
<comment type="caution">
    <text evidence="3">The sequence shown here is derived from an EMBL/GenBank/DDBJ whole genome shotgun (WGS) entry which is preliminary data.</text>
</comment>
<reference evidence="3" key="1">
    <citation type="submission" date="2021-02" db="EMBL/GenBank/DDBJ databases">
        <authorList>
            <person name="Dougan E. K."/>
            <person name="Rhodes N."/>
            <person name="Thang M."/>
            <person name="Chan C."/>
        </authorList>
    </citation>
    <scope>NUCLEOTIDE SEQUENCE</scope>
</reference>
<evidence type="ECO:0000256" key="2">
    <source>
        <dbReference type="SAM" id="SignalP"/>
    </source>
</evidence>
<feature type="non-terminal residue" evidence="3">
    <location>
        <position position="1"/>
    </location>
</feature>
<feature type="signal peptide" evidence="2">
    <location>
        <begin position="1"/>
        <end position="42"/>
    </location>
</feature>